<feature type="compositionally biased region" description="Low complexity" evidence="1">
    <location>
        <begin position="516"/>
        <end position="529"/>
    </location>
</feature>
<dbReference type="SUPFAM" id="SSF47095">
    <property type="entry name" value="HMG-box"/>
    <property type="match status" value="1"/>
</dbReference>
<dbReference type="InterPro" id="IPR036910">
    <property type="entry name" value="HMG_box_dom_sf"/>
</dbReference>
<gene>
    <name evidence="2" type="ORF">TVY486_1108330</name>
</gene>
<dbReference type="VEuPathDB" id="TriTrypDB:TvY486_1108330"/>
<dbReference type="AlphaFoldDB" id="G0UC01"/>
<sequence>MALRLFGGVAGIARCGTPAAHGVQPLLCCVRLVASYPTPGTIRSQSKATRKKFNFLSSERLVQTNKGRCSRRAIRMRDDVFHKRRVQFREHIKADVEKNIRYFPDSVKHYVFFKGKENKLISSGFHCVRKVPGLVLRRILYMVEEEITKLENRDHLIEMIESAGGSPPTQEEWDRYTDEAGKININLYFHPIVDKFLRGFCLGRKVAERFRALQAFMFLKRNDFDVCPPLRSWSLRQGPIRDEELLERSEMKDTRDIITEMAMYQRPHVVRAFGKLTAEQKEKFVEEAESNREELRAVYERERLFAAKVMLGVTALKEMRALTNPAITYYNHEYYKSIIRMDGSVEATPRRTRAEVRKWYLLTKEEQLKFYCFERALETRPVSGANLYVRYACRDYGLSREEAVERWASLSELQKAALHFCFFAPISAPRRSVSAFRRFYNKQCYQHGLVMTGKSCGNRAFFLRMRKMWNEMNADERAQFEDTDAFSSVFPLHPPSSASGKGAGAPEAEKLEGDTSNSSVGEGLLSLSSQTPRDALKNRRSPSTPSRKDKDDDDDNDDDDDDDDDGMLYFKDEVISEEGTNGDGCEDASAPVHAGRHYRGDNTESAPRPPYDTIVTFTV</sequence>
<organism evidence="2">
    <name type="scientific">Trypanosoma vivax (strain Y486)</name>
    <dbReference type="NCBI Taxonomy" id="1055687"/>
    <lineage>
        <taxon>Eukaryota</taxon>
        <taxon>Discoba</taxon>
        <taxon>Euglenozoa</taxon>
        <taxon>Kinetoplastea</taxon>
        <taxon>Metakinetoplastina</taxon>
        <taxon>Trypanosomatida</taxon>
        <taxon>Trypanosomatidae</taxon>
        <taxon>Trypanosoma</taxon>
        <taxon>Duttonella</taxon>
    </lineage>
</organism>
<protein>
    <submittedName>
        <fullName evidence="2">Uncharacterized protein</fullName>
    </submittedName>
</protein>
<evidence type="ECO:0000313" key="2">
    <source>
        <dbReference type="EMBL" id="CCC53349.1"/>
    </source>
</evidence>
<dbReference type="EMBL" id="HE573027">
    <property type="protein sequence ID" value="CCC53349.1"/>
    <property type="molecule type" value="Genomic_DNA"/>
</dbReference>
<proteinExistence type="predicted"/>
<accession>G0UC01</accession>
<name>G0UC01_TRYVY</name>
<evidence type="ECO:0000256" key="1">
    <source>
        <dbReference type="SAM" id="MobiDB-lite"/>
    </source>
</evidence>
<feature type="compositionally biased region" description="Acidic residues" evidence="1">
    <location>
        <begin position="551"/>
        <end position="566"/>
    </location>
</feature>
<feature type="region of interest" description="Disordered" evidence="1">
    <location>
        <begin position="489"/>
        <end position="611"/>
    </location>
</feature>
<reference evidence="2" key="1">
    <citation type="journal article" date="2012" name="Proc. Natl. Acad. Sci. U.S.A.">
        <title>Antigenic diversity is generated by distinct evolutionary mechanisms in African trypanosome species.</title>
        <authorList>
            <person name="Jackson A.P."/>
            <person name="Berry A."/>
            <person name="Aslett M."/>
            <person name="Allison H.C."/>
            <person name="Burton P."/>
            <person name="Vavrova-Anderson J."/>
            <person name="Brown R."/>
            <person name="Browne H."/>
            <person name="Corton N."/>
            <person name="Hauser H."/>
            <person name="Gamble J."/>
            <person name="Gilderthorp R."/>
            <person name="Marcello L."/>
            <person name="McQuillan J."/>
            <person name="Otto T.D."/>
            <person name="Quail M.A."/>
            <person name="Sanders M.J."/>
            <person name="van Tonder A."/>
            <person name="Ginger M.L."/>
            <person name="Field M.C."/>
            <person name="Barry J.D."/>
            <person name="Hertz-Fowler C."/>
            <person name="Berriman M."/>
        </authorList>
    </citation>
    <scope>NUCLEOTIDE SEQUENCE</scope>
    <source>
        <strain evidence="2">Y486</strain>
    </source>
</reference>